<proteinExistence type="predicted"/>
<dbReference type="PIRSF" id="PIRSF008153">
    <property type="entry name" value="FMR1_interacting"/>
    <property type="match status" value="1"/>
</dbReference>
<dbReference type="InterPro" id="IPR009828">
    <property type="entry name" value="CYRIA/CYRIB_Rac1-bd"/>
</dbReference>
<dbReference type="GO" id="GO:0005737">
    <property type="term" value="C:cytoplasm"/>
    <property type="evidence" value="ECO:0007669"/>
    <property type="project" value="UniProtKB-ARBA"/>
</dbReference>
<dbReference type="EMBL" id="HBIV01004268">
    <property type="protein sequence ID" value="CAE0648351.1"/>
    <property type="molecule type" value="Transcribed_RNA"/>
</dbReference>
<dbReference type="Pfam" id="PF07159">
    <property type="entry name" value="CYRIA-B_Rac1-bd"/>
    <property type="match status" value="1"/>
</dbReference>
<dbReference type="EMBL" id="HBIV01004269">
    <property type="protein sequence ID" value="CAE0648352.1"/>
    <property type="molecule type" value="Transcribed_RNA"/>
</dbReference>
<dbReference type="PRINTS" id="PR01698">
    <property type="entry name" value="CYTOFMRPINTP"/>
</dbReference>
<accession>A0A6V3J2R0</accession>
<gene>
    <name evidence="2" type="ORF">LGLO00237_LOCUS2993</name>
    <name evidence="3" type="ORF">LGLO00237_LOCUS2994</name>
</gene>
<evidence type="ECO:0000259" key="1">
    <source>
        <dbReference type="Pfam" id="PF07159"/>
    </source>
</evidence>
<dbReference type="Pfam" id="PF05994">
    <property type="entry name" value="FragX_IP"/>
    <property type="match status" value="1"/>
</dbReference>
<name>A0A6V3J2R0_9EUKA</name>
<protein>
    <recommendedName>
        <fullName evidence="1">CYRIA/CYRIB Rac1 binding domain-containing protein</fullName>
    </recommendedName>
</protein>
<organism evidence="3">
    <name type="scientific">Lotharella globosa</name>
    <dbReference type="NCBI Taxonomy" id="91324"/>
    <lineage>
        <taxon>Eukaryota</taxon>
        <taxon>Sar</taxon>
        <taxon>Rhizaria</taxon>
        <taxon>Cercozoa</taxon>
        <taxon>Chlorarachniophyceae</taxon>
        <taxon>Lotharella</taxon>
    </lineage>
</organism>
<dbReference type="InterPro" id="IPR008081">
    <property type="entry name" value="Cytoplasmic_FMR1-int"/>
</dbReference>
<reference evidence="3" key="1">
    <citation type="submission" date="2021-01" db="EMBL/GenBank/DDBJ databases">
        <authorList>
            <person name="Corre E."/>
            <person name="Pelletier E."/>
            <person name="Niang G."/>
            <person name="Scheremetjew M."/>
            <person name="Finn R."/>
            <person name="Kale V."/>
            <person name="Holt S."/>
            <person name="Cochrane G."/>
            <person name="Meng A."/>
            <person name="Brown T."/>
            <person name="Cohen L."/>
        </authorList>
    </citation>
    <scope>NUCLEOTIDE SEQUENCE</scope>
    <source>
        <strain evidence="3">CCCM811</strain>
    </source>
</reference>
<dbReference type="PANTHER" id="PTHR12195">
    <property type="entry name" value="CYTOPLASMIC FMR1-INTERACTING PROTEIN-RELATED"/>
    <property type="match status" value="1"/>
</dbReference>
<feature type="domain" description="CYRIA/CYRIB Rac1 binding" evidence="1">
    <location>
        <begin position="60"/>
        <end position="282"/>
    </location>
</feature>
<evidence type="ECO:0000313" key="3">
    <source>
        <dbReference type="EMBL" id="CAE0648352.1"/>
    </source>
</evidence>
<dbReference type="GO" id="GO:0030833">
    <property type="term" value="P:regulation of actin filament polymerization"/>
    <property type="evidence" value="ECO:0007669"/>
    <property type="project" value="InterPro"/>
</dbReference>
<dbReference type="GO" id="GO:0031267">
    <property type="term" value="F:small GTPase binding"/>
    <property type="evidence" value="ECO:0007669"/>
    <property type="project" value="InterPro"/>
</dbReference>
<sequence length="1300" mass="149264">MSKLLPDVEKLDHKIAVDTGSPNIEVPNEAVTYESGWKSVQYLSAKAFNTQFGKEDFSGELKEFSKVWELLKEGEKLVAMLYTFRSCSQALKDVQTTADTPHEIKMEIYHTEFKIFSPEIQKLVNLMNFHEKAVDMFRNLIVSLTQAERKKEVHSQLKLDLIVKLLDLLIKLDKLKDMKSNLVNDFARYKRALALIGNELGNKKELEASVFALQSFLCNAQHPHGLIIWSAKKKLEDVPDAIEVICMLLGHCREALEKRRYLCPDEKHMLHRVIVYLMYILDAEKDNSRGINAFKERRATFVMGLFKQAPVIPLFGDMQIQIKYDLDRCQNWTVQSREQIDDTSDRVRRNYMIDNMKRQKIRADYSAYVSKFCTLINSIRAIRSTPNFSEKIKMPLCAKTYHTVLEGLHLISEWNRAIRMQSAYKCAHPLDEKEYKSKGGQGGKGHEYERVVRYAYNQNELSTLVDVIGMLKGLGSLLQKSETIFIDLCWRYIHDVMQHFVHAMLTRPMRKAFKAHRSQVLRIMQTMREICADNIPGAEMTDDYKQVKKEILEIEYKFPNRFTPPTVDQVVLMRRMMNFICSERAEGNKGGFFNKRDLKKEWQEEWLKIYDDSYFFQYVLNFKDSLRQSMDLSFLWYREFYLNMTKQPQFPIDMSMPWILTKFVIQGVQMKENIFYPMEIYNDAAEVALSYLDQRYLFDEIEAEVNLTFDQLLVYLSKEIFKYFKTLAGSILLDHEYAAAYDRFKAGTLRVPVSRYSTLMSQQTVRLLGRVVNLQVLLAQHILESFRKNVSGIVSKFTSGPLSNACETKSFLDNARLAHLLASKHLPLDSFDTILKEMDGRVSLMQGCGKMAAHVAEELNGDILPNWTFCSGTRRFVPSVTSYAEKHTRDIVRVKLPKHYWYGAGYHSPNSQLQAGFKKYFGAEHLHALLDILDIADVPYILNEILSFIERNIGESLMPSMEKVQQVLQKAPIPLPKAYMGPALAYQGLINNNLVKAVQSWPALKSVFFQSLREIGNAFAFIHLIESVLNERNDSRFTQIAFYMAVRPHPPPARGHGDEPPLTPFLVDKKRNSPFYSVVSKTYEKLGGATLMQREIKANMDKAEKYMKSNVEQNASIFAATLRRVSGILETVEVFDGAEPANGVLDTHSGSDFAKVFSVAQFVFCTSPTQMKDGKEVRAGLEEHSILGDGFAWGGCVLVYLLGYSARFEMLDLCNHILNIAASDDTEMMTELGLTADQLRKLQAGKQGMNMASLKTLAMKQFMRNAKYSRSVNAFVFSTIRSYINVNPVNDLRFSPPKPT</sequence>
<evidence type="ECO:0000313" key="2">
    <source>
        <dbReference type="EMBL" id="CAE0648351.1"/>
    </source>
</evidence>